<evidence type="ECO:0000313" key="3">
    <source>
        <dbReference type="Proteomes" id="UP000077115"/>
    </source>
</evidence>
<dbReference type="Gene3D" id="3.20.20.80">
    <property type="entry name" value="Glycosidases"/>
    <property type="match status" value="2"/>
</dbReference>
<name>A0A177WY93_BATDL</name>
<organism evidence="2 3">
    <name type="scientific">Batrachochytrium dendrobatidis (strain JEL423)</name>
    <dbReference type="NCBI Taxonomy" id="403673"/>
    <lineage>
        <taxon>Eukaryota</taxon>
        <taxon>Fungi</taxon>
        <taxon>Fungi incertae sedis</taxon>
        <taxon>Chytridiomycota</taxon>
        <taxon>Chytridiomycota incertae sedis</taxon>
        <taxon>Chytridiomycetes</taxon>
        <taxon>Rhizophydiales</taxon>
        <taxon>Rhizophydiales incertae sedis</taxon>
        <taxon>Batrachochytrium</taxon>
    </lineage>
</organism>
<dbReference type="Proteomes" id="UP000077115">
    <property type="component" value="Unassembled WGS sequence"/>
</dbReference>
<gene>
    <name evidence="2" type="ORF">BDEG_28243</name>
</gene>
<dbReference type="AlphaFoldDB" id="A0A177WY93"/>
<dbReference type="PANTHER" id="PTHR42976:SF1">
    <property type="entry name" value="GH18 DOMAIN-CONTAINING PROTEIN-RELATED"/>
    <property type="match status" value="1"/>
</dbReference>
<reference evidence="2 3" key="1">
    <citation type="submission" date="2006-10" db="EMBL/GenBank/DDBJ databases">
        <title>The Genome Sequence of Batrachochytrium dendrobatidis JEL423.</title>
        <authorList>
            <consortium name="The Broad Institute Genome Sequencing Platform"/>
            <person name="Birren B."/>
            <person name="Lander E."/>
            <person name="Galagan J."/>
            <person name="Cuomo C."/>
            <person name="Devon K."/>
            <person name="Jaffe D."/>
            <person name="Butler J."/>
            <person name="Alvarez P."/>
            <person name="Gnerre S."/>
            <person name="Grabherr M."/>
            <person name="Kleber M."/>
            <person name="Mauceli E."/>
            <person name="Brockman W."/>
            <person name="Young S."/>
            <person name="LaButti K."/>
            <person name="Sykes S."/>
            <person name="DeCaprio D."/>
            <person name="Crawford M."/>
            <person name="Koehrsen M."/>
            <person name="Engels R."/>
            <person name="Montgomery P."/>
            <person name="Pearson M."/>
            <person name="Howarth C."/>
            <person name="Larson L."/>
            <person name="White J."/>
            <person name="O'Leary S."/>
            <person name="Kodira C."/>
            <person name="Zeng Q."/>
            <person name="Yandava C."/>
            <person name="Alvarado L."/>
            <person name="Longcore J."/>
            <person name="James T."/>
        </authorList>
    </citation>
    <scope>NUCLEOTIDE SEQUENCE [LARGE SCALE GENOMIC DNA]</scope>
    <source>
        <strain evidence="2 3">JEL423</strain>
    </source>
</reference>
<accession>A0A177WY93</accession>
<dbReference type="InterPro" id="IPR052750">
    <property type="entry name" value="GH18_Chitinase"/>
</dbReference>
<dbReference type="OrthoDB" id="3012298at2759"/>
<feature type="chain" id="PRO_5008078000" evidence="1">
    <location>
        <begin position="22"/>
        <end position="641"/>
    </location>
</feature>
<dbReference type="SUPFAM" id="SSF51445">
    <property type="entry name" value="(Trans)glycosidases"/>
    <property type="match status" value="2"/>
</dbReference>
<evidence type="ECO:0000313" key="2">
    <source>
        <dbReference type="EMBL" id="OAJ45077.1"/>
    </source>
</evidence>
<protein>
    <submittedName>
        <fullName evidence="2">Uncharacterized protein</fullName>
    </submittedName>
</protein>
<reference evidence="2 3" key="2">
    <citation type="submission" date="2016-05" db="EMBL/GenBank/DDBJ databases">
        <title>Lineage-specific infection strategies underlie the spectrum of fungal disease in amphibians.</title>
        <authorList>
            <person name="Cuomo C.A."/>
            <person name="Farrer R.A."/>
            <person name="James T."/>
            <person name="Longcore J."/>
            <person name="Birren B."/>
        </authorList>
    </citation>
    <scope>NUCLEOTIDE SEQUENCE [LARGE SCALE GENOMIC DNA]</scope>
    <source>
        <strain evidence="2 3">JEL423</strain>
    </source>
</reference>
<dbReference type="EMBL" id="DS022314">
    <property type="protein sequence ID" value="OAJ45077.1"/>
    <property type="molecule type" value="Genomic_DNA"/>
</dbReference>
<dbReference type="PANTHER" id="PTHR42976">
    <property type="entry name" value="BIFUNCTIONAL CHITINASE/LYSOZYME-RELATED"/>
    <property type="match status" value="1"/>
</dbReference>
<proteinExistence type="predicted"/>
<evidence type="ECO:0000256" key="1">
    <source>
        <dbReference type="SAM" id="SignalP"/>
    </source>
</evidence>
<feature type="signal peptide" evidence="1">
    <location>
        <begin position="1"/>
        <end position="21"/>
    </location>
</feature>
<dbReference type="CDD" id="cd06543">
    <property type="entry name" value="GH18_PF-ChiA-like"/>
    <property type="match status" value="1"/>
</dbReference>
<dbReference type="eggNOG" id="ENOG502S4VE">
    <property type="taxonomic scope" value="Eukaryota"/>
</dbReference>
<dbReference type="VEuPathDB" id="FungiDB:BDEG_28243"/>
<dbReference type="STRING" id="403673.A0A177WY93"/>
<dbReference type="InterPro" id="IPR017853">
    <property type="entry name" value="GH"/>
</dbReference>
<sequence length="641" mass="67786">MLSLIKTICLAVAMTAGFSRAIPVLDSDFTEDISLVQTEARTVTSTPWPSRVFAPYCDVLLWPTFDISSTAAAVKNKHFTLAFITADGGGKASWGGMVPLAQNFYSQYISQLRQLGGDVIVSFGGANGQELALVSSNNLVAEYKSVIDMYSLTYVDFDIEGGALFNSAANTRRAQALVQIKKLYPNIKISYTLPVLPSGLTAEGVAILSNAAANGLVIDVVNIMAMDYGSGPAPNGATGMGGYAISAAKATYAQAKPIFPSVTIGVTPMIGVNDVQGEVFRVEDAAQLTQFAQSTSWISLLSFWSINRDHGVIGPLFASSRIQQSKYDFATAMLPFELSASVAKTPVPAPKLPLANIPGLYNWPSTVFAPTIDTTAANAANIVTMATTVGTNMYNLGYIVADANANPSWGGAHGLPESWYLSQIQQVRNFGGDVMVSLGGPNGQELAQVITNPSQLKNQYQNIIDSYSISWLDFYLDGAALTNQASIDTRNAAIRGLQVAMPNLKITYTLPATASGLLDNAVYVLTSAYNAGVRVDVVNALVAPASVGATLASDTTPGAYTTAAVQAAYAQAQGTGLLYFKMGITPVIASQNFGGKTFGSSDANVVLQFARSTSYVTYMSYSTANTDSESQVVNVLRRYGV</sequence>
<keyword evidence="1" id="KW-0732">Signal</keyword>